<evidence type="ECO:0008006" key="6">
    <source>
        <dbReference type="Google" id="ProtNLM"/>
    </source>
</evidence>
<evidence type="ECO:0000256" key="3">
    <source>
        <dbReference type="SAM" id="MobiDB-lite"/>
    </source>
</evidence>
<feature type="region of interest" description="Disordered" evidence="3">
    <location>
        <begin position="1"/>
        <end position="41"/>
    </location>
</feature>
<gene>
    <name evidence="5" type="primary">LOC108081968</name>
</gene>
<dbReference type="Proteomes" id="UP001652661">
    <property type="component" value="Chromosome 2L"/>
</dbReference>
<dbReference type="GO" id="GO:0003341">
    <property type="term" value="P:cilium movement"/>
    <property type="evidence" value="ECO:0007669"/>
    <property type="project" value="TreeGrafter"/>
</dbReference>
<keyword evidence="4" id="KW-1185">Reference proteome</keyword>
<dbReference type="OrthoDB" id="10262375at2759"/>
<accession>A0A6P4IUL3</accession>
<keyword evidence="1" id="KW-0677">Repeat</keyword>
<dbReference type="PANTHER" id="PTHR44314:SF1">
    <property type="entry name" value="CILIA- AND FLAGELLA-ASSOCIATED PROTEIN 70"/>
    <property type="match status" value="1"/>
</dbReference>
<proteinExistence type="predicted"/>
<reference evidence="5" key="2">
    <citation type="submission" date="2025-08" db="UniProtKB">
        <authorList>
            <consortium name="RefSeq"/>
        </authorList>
    </citation>
    <scope>IDENTIFICATION</scope>
    <source>
        <strain evidence="5">14028-0561.14</strain>
        <tissue evidence="5">Whole fly</tissue>
    </source>
</reference>
<dbReference type="GO" id="GO:0070062">
    <property type="term" value="C:extracellular exosome"/>
    <property type="evidence" value="ECO:0007669"/>
    <property type="project" value="TreeGrafter"/>
</dbReference>
<reference evidence="4" key="1">
    <citation type="submission" date="2025-05" db="UniProtKB">
        <authorList>
            <consortium name="RefSeq"/>
        </authorList>
    </citation>
    <scope>NUCLEOTIDE SEQUENCE [LARGE SCALE GENOMIC DNA]</scope>
    <source>
        <strain evidence="4">14028-0561.14</strain>
    </source>
</reference>
<dbReference type="RefSeq" id="XP_017032692.1">
    <property type="nucleotide sequence ID" value="XM_017177203.3"/>
</dbReference>
<dbReference type="GeneID" id="108081968"/>
<dbReference type="GO" id="GO:0060271">
    <property type="term" value="P:cilium assembly"/>
    <property type="evidence" value="ECO:0007669"/>
    <property type="project" value="TreeGrafter"/>
</dbReference>
<organism evidence="4 5">
    <name type="scientific">Drosophila kikkawai</name>
    <name type="common">Fruit fly</name>
    <dbReference type="NCBI Taxonomy" id="30033"/>
    <lineage>
        <taxon>Eukaryota</taxon>
        <taxon>Metazoa</taxon>
        <taxon>Ecdysozoa</taxon>
        <taxon>Arthropoda</taxon>
        <taxon>Hexapoda</taxon>
        <taxon>Insecta</taxon>
        <taxon>Pterygota</taxon>
        <taxon>Neoptera</taxon>
        <taxon>Endopterygota</taxon>
        <taxon>Diptera</taxon>
        <taxon>Brachycera</taxon>
        <taxon>Muscomorpha</taxon>
        <taxon>Ephydroidea</taxon>
        <taxon>Drosophilidae</taxon>
        <taxon>Drosophila</taxon>
        <taxon>Sophophora</taxon>
    </lineage>
</organism>
<feature type="compositionally biased region" description="Low complexity" evidence="3">
    <location>
        <begin position="153"/>
        <end position="166"/>
    </location>
</feature>
<dbReference type="AlphaFoldDB" id="A0A6P4IUL3"/>
<dbReference type="Gene3D" id="1.25.40.10">
    <property type="entry name" value="Tetratricopeptide repeat domain"/>
    <property type="match status" value="1"/>
</dbReference>
<dbReference type="InterPro" id="IPR011990">
    <property type="entry name" value="TPR-like_helical_dom_sf"/>
</dbReference>
<feature type="compositionally biased region" description="Basic and acidic residues" evidence="3">
    <location>
        <begin position="1"/>
        <end position="10"/>
    </location>
</feature>
<feature type="region of interest" description="Disordered" evidence="3">
    <location>
        <begin position="139"/>
        <end position="175"/>
    </location>
</feature>
<evidence type="ECO:0000256" key="2">
    <source>
        <dbReference type="ARBA" id="ARBA00022803"/>
    </source>
</evidence>
<dbReference type="InterPro" id="IPR052628">
    <property type="entry name" value="CFAP70"/>
</dbReference>
<evidence type="ECO:0000313" key="5">
    <source>
        <dbReference type="RefSeq" id="XP_017032692.1"/>
    </source>
</evidence>
<evidence type="ECO:0000256" key="1">
    <source>
        <dbReference type="ARBA" id="ARBA00022737"/>
    </source>
</evidence>
<name>A0A6P4IUL3_DROKI</name>
<keyword evidence="2" id="KW-0802">TPR repeat</keyword>
<dbReference type="PANTHER" id="PTHR44314">
    <property type="entry name" value="CILIA- AND FLAGELLA-ASSOCIATED PROTEIN 70"/>
    <property type="match status" value="1"/>
</dbReference>
<protein>
    <recommendedName>
        <fullName evidence="6">Tetratricopeptide repeat protein 18</fullName>
    </recommendedName>
</protein>
<feature type="compositionally biased region" description="Basic residues" evidence="3">
    <location>
        <begin position="13"/>
        <end position="25"/>
    </location>
</feature>
<sequence length="1057" mass="123568">MEQKGKDGSQIRHTSRTARTSRRVRQTLQSRETIEEEPVEQPPERKIIQQRVFLYIQLNELLKLPDTGYPLELHLYHAKSTLQKMQERYTTKTIIYQKEFNLKKPVFTLGVMQDDIEDMNTFSDNPLLVSLYQRIPRHRKGDSNRTKMSQLGTSSSFTDASQSSATKKSKRSRRSGKKSSDILLLWEEEGEGEEGEYVEERLELLSRGHCDLLQLFQRRRFISDINILLYPMHHVPEQKTFRELITSTTVWHMYSILPILKNFDFTNLAFVTLESIYNVPEELHMQSTDLGLSVSFRSTQLEGEEDVLRIIPLCTFKGFGSQVISDQNTSIVWENLKRDLNPHVHFGFNQMETNSRIKLPRLFRMLLWEQDVDFFINQIDPLTTMALINNSLHRFVINEEMRKILEESVLNNSYELLLQLYKDTPHNVLYEGVINPSIFGYPGVNHCRFATRLSPVNVPEVDLRPTLEATPMGPMFCTLKICFFQPICQRNDPLDKYNENLLKRSKLRGCFDIQLLKEDENDTDVLTELYQEFDKLISDTIGIIVKKDVRSIEEKQDFFCCLLSTLSNLMLKICGCDFNIRMPTETNIEFREMLTHMYKELIDRVYGIFTACCYEGFPSGLPAKDKDLIRLMDEMRLLSNTGQRDLAIHMYEEIDRSATNRVIFGFATLINSVENLQFQQAATFFTKPRRTEWRGEYFTLLVQLYVDYMMDMGSEDEEISTAAFSNMLDKLRQLATKKKLEVGPWILLYCYYKLAHYRPGMDFTRWKFENLYEVSGEQLDFLPLSLYELYLPVDFEMSTTSTLANTKFYPVFKLFARLGAYVFAGIVFTDFEQCFTTVEVYLIKTTLKILQRQIDDNFKIQEIPTDKSENGMLMRNYQLHINGNAEYTRGRCDEALKYFEKLLNGTKPEDRPFFKLSFLRLGQLAFEKGLYELAISAFDTCLPASKKEKMFLPNYFKGLALYHLDRLEEAIPFLSRCTEVDVFIPDVWGYLATINLRLNRNKTALECWKIAKMYPELNISRQIYAELDKIKFSDVHLLVDDDGNPAEKMDKPNIFGL</sequence>
<dbReference type="SUPFAM" id="SSF48452">
    <property type="entry name" value="TPR-like"/>
    <property type="match status" value="1"/>
</dbReference>
<dbReference type="GO" id="GO:0031514">
    <property type="term" value="C:motile cilium"/>
    <property type="evidence" value="ECO:0007669"/>
    <property type="project" value="TreeGrafter"/>
</dbReference>
<evidence type="ECO:0000313" key="4">
    <source>
        <dbReference type="Proteomes" id="UP001652661"/>
    </source>
</evidence>